<dbReference type="AlphaFoldDB" id="A0A6V6ZDG7"/>
<dbReference type="EMBL" id="CAIJDO010000290">
    <property type="protein sequence ID" value="CAD0009699.1"/>
    <property type="molecule type" value="Genomic_DNA"/>
</dbReference>
<reference evidence="1 2" key="1">
    <citation type="submission" date="2020-06" db="EMBL/GenBank/DDBJ databases">
        <authorList>
            <person name="Criscuolo A."/>
        </authorList>
    </citation>
    <scope>NUCLEOTIDE SEQUENCE [LARGE SCALE GENOMIC DNA]</scope>
    <source>
        <strain evidence="2">CIP 110025</strain>
    </source>
</reference>
<accession>A0A6V6ZDG7</accession>
<dbReference type="Proteomes" id="UP000556700">
    <property type="component" value="Unassembled WGS sequence"/>
</dbReference>
<protein>
    <submittedName>
        <fullName evidence="1">Uncharacterized protein</fullName>
    </submittedName>
</protein>
<sequence length="189" mass="21945">MGLDISVNFDNQENIYLLDEFEKIQEVANLSRTFCNFMCRKEVVEDCRPELDQIGELTGVNITFLYNMQEYAEEWEIEEMLEFEDDEDEKENLRQSMLKKNAEVGNNISEVKNNLILLIEKLGEIENLEQKLDKTSYDTIGIEKYFSNFHTNTGDGYIGNNLGQDLRNLLSLLNFGLSNGSKTIYFNYG</sequence>
<comment type="caution">
    <text evidence="1">The sequence shown here is derived from an EMBL/GenBank/DDBJ whole genome shotgun (WGS) entry which is preliminary data.</text>
</comment>
<organism evidence="1 2">
    <name type="scientific">Flavobacterium chungangense</name>
    <dbReference type="NCBI Taxonomy" id="554283"/>
    <lineage>
        <taxon>Bacteria</taxon>
        <taxon>Pseudomonadati</taxon>
        <taxon>Bacteroidota</taxon>
        <taxon>Flavobacteriia</taxon>
        <taxon>Flavobacteriales</taxon>
        <taxon>Flavobacteriaceae</taxon>
        <taxon>Flavobacterium</taxon>
    </lineage>
</organism>
<dbReference type="RefSeq" id="WP_031457651.1">
    <property type="nucleotide sequence ID" value="NZ_CAIJDO010000290.1"/>
</dbReference>
<keyword evidence="2" id="KW-1185">Reference proteome</keyword>
<proteinExistence type="predicted"/>
<name>A0A6V6ZDG7_9FLAO</name>
<gene>
    <name evidence="1" type="ORF">FLACHUCJ7_04364</name>
</gene>
<evidence type="ECO:0000313" key="2">
    <source>
        <dbReference type="Proteomes" id="UP000556700"/>
    </source>
</evidence>
<evidence type="ECO:0000313" key="1">
    <source>
        <dbReference type="EMBL" id="CAD0009699.1"/>
    </source>
</evidence>